<dbReference type="AlphaFoldDB" id="A0A432X7B4"/>
<comment type="caution">
    <text evidence="8">The sequence shown here is derived from an EMBL/GenBank/DDBJ whole genome shotgun (WGS) entry which is preliminary data.</text>
</comment>
<feature type="transmembrane region" description="Helical" evidence="7">
    <location>
        <begin position="172"/>
        <end position="194"/>
    </location>
</feature>
<dbReference type="Proteomes" id="UP000286976">
    <property type="component" value="Unassembled WGS sequence"/>
</dbReference>
<dbReference type="InterPro" id="IPR002771">
    <property type="entry name" value="Multi_antbiot-R_MarC"/>
</dbReference>
<protein>
    <recommendedName>
        <fullName evidence="7">UPF0056 membrane protein</fullName>
    </recommendedName>
</protein>
<dbReference type="PANTHER" id="PTHR33508">
    <property type="entry name" value="UPF0056 MEMBRANE PROTEIN YHCE"/>
    <property type="match status" value="1"/>
</dbReference>
<evidence type="ECO:0000313" key="9">
    <source>
        <dbReference type="Proteomes" id="UP000286976"/>
    </source>
</evidence>
<keyword evidence="6 7" id="KW-0472">Membrane</keyword>
<evidence type="ECO:0000256" key="6">
    <source>
        <dbReference type="ARBA" id="ARBA00023136"/>
    </source>
</evidence>
<evidence type="ECO:0000313" key="8">
    <source>
        <dbReference type="EMBL" id="RUO42687.1"/>
    </source>
</evidence>
<keyword evidence="9" id="KW-1185">Reference proteome</keyword>
<proteinExistence type="inferred from homology"/>
<feature type="transmembrane region" description="Helical" evidence="7">
    <location>
        <begin position="39"/>
        <end position="58"/>
    </location>
</feature>
<evidence type="ECO:0000256" key="2">
    <source>
        <dbReference type="ARBA" id="ARBA00009784"/>
    </source>
</evidence>
<dbReference type="OrthoDB" id="21094at2"/>
<feature type="transmembrane region" description="Helical" evidence="7">
    <location>
        <begin position="138"/>
        <end position="160"/>
    </location>
</feature>
<evidence type="ECO:0000256" key="4">
    <source>
        <dbReference type="ARBA" id="ARBA00022692"/>
    </source>
</evidence>
<feature type="transmembrane region" description="Helical" evidence="7">
    <location>
        <begin position="70"/>
        <end position="88"/>
    </location>
</feature>
<dbReference type="GO" id="GO:0005886">
    <property type="term" value="C:plasma membrane"/>
    <property type="evidence" value="ECO:0007669"/>
    <property type="project" value="UniProtKB-SubCell"/>
</dbReference>
<evidence type="ECO:0000256" key="5">
    <source>
        <dbReference type="ARBA" id="ARBA00022989"/>
    </source>
</evidence>
<keyword evidence="4 7" id="KW-0812">Transmembrane</keyword>
<comment type="similarity">
    <text evidence="2 7">Belongs to the UPF0056 (MarC) family.</text>
</comment>
<comment type="subcellular location">
    <subcellularLocation>
        <location evidence="1 7">Cell membrane</location>
        <topology evidence="1 7">Multi-pass membrane protein</topology>
    </subcellularLocation>
</comment>
<dbReference type="RefSeq" id="WP_126756897.1">
    <property type="nucleotide sequence ID" value="NZ_PIPQ01000002.1"/>
</dbReference>
<evidence type="ECO:0000256" key="1">
    <source>
        <dbReference type="ARBA" id="ARBA00004651"/>
    </source>
</evidence>
<keyword evidence="5 7" id="KW-1133">Transmembrane helix</keyword>
<evidence type="ECO:0000256" key="7">
    <source>
        <dbReference type="RuleBase" id="RU362048"/>
    </source>
</evidence>
<reference evidence="8 9" key="1">
    <citation type="journal article" date="2011" name="Front. Microbiol.">
        <title>Genomic signatures of strain selection and enhancement in Bacillus atrophaeus var. globigii, a historical biowarfare simulant.</title>
        <authorList>
            <person name="Gibbons H.S."/>
            <person name="Broomall S.M."/>
            <person name="McNew L.A."/>
            <person name="Daligault H."/>
            <person name="Chapman C."/>
            <person name="Bruce D."/>
            <person name="Karavis M."/>
            <person name="Krepps M."/>
            <person name="McGregor P.A."/>
            <person name="Hong C."/>
            <person name="Park K.H."/>
            <person name="Akmal A."/>
            <person name="Feldman A."/>
            <person name="Lin J.S."/>
            <person name="Chang W.E."/>
            <person name="Higgs B.W."/>
            <person name="Demirev P."/>
            <person name="Lindquist J."/>
            <person name="Liem A."/>
            <person name="Fochler E."/>
            <person name="Read T.D."/>
            <person name="Tapia R."/>
            <person name="Johnson S."/>
            <person name="Bishop-Lilly K.A."/>
            <person name="Detter C."/>
            <person name="Han C."/>
            <person name="Sozhamannan S."/>
            <person name="Rosenzweig C.N."/>
            <person name="Skowronski E.W."/>
        </authorList>
    </citation>
    <scope>NUCLEOTIDE SEQUENCE [LARGE SCALE GENOMIC DNA]</scope>
    <source>
        <strain evidence="8 9">AIT1</strain>
    </source>
</reference>
<name>A0A432X7B4_9GAMM</name>
<sequence length="199" mass="21703">MDIWTALITLLLIMNPLGNLPIFLSVLRHVEQKRRRIVLARELIFALIIMIIFLYAGTGLLESLGLRQEAVGIAGGIIMFIIALRMIFPQPGGVLGLPAGEEPFLVPLATPLISGPSLLASLILLANQSPDRMLDWTLAAVGAWFVSAVVLMFSSVFLRALGQRGLNAIERLMGMILIMIAVQMFLDGIMDYVMQGSGM</sequence>
<feature type="transmembrane region" description="Helical" evidence="7">
    <location>
        <begin position="104"/>
        <end position="126"/>
    </location>
</feature>
<dbReference type="PANTHER" id="PTHR33508:SF10">
    <property type="entry name" value="UPF0056 INNER MEMBRANE PROTEIN YHGN"/>
    <property type="match status" value="1"/>
</dbReference>
<evidence type="ECO:0000256" key="3">
    <source>
        <dbReference type="ARBA" id="ARBA00022475"/>
    </source>
</evidence>
<feature type="transmembrane region" description="Helical" evidence="7">
    <location>
        <begin position="6"/>
        <end position="27"/>
    </location>
</feature>
<dbReference type="EMBL" id="PIPQ01000002">
    <property type="protein sequence ID" value="RUO42687.1"/>
    <property type="molecule type" value="Genomic_DNA"/>
</dbReference>
<dbReference type="Pfam" id="PF01914">
    <property type="entry name" value="MarC"/>
    <property type="match status" value="1"/>
</dbReference>
<dbReference type="NCBIfam" id="NF008010">
    <property type="entry name" value="PRK10739.1"/>
    <property type="match status" value="1"/>
</dbReference>
<accession>A0A432X7B4</accession>
<organism evidence="8 9">
    <name type="scientific">Aliidiomarina taiwanensis</name>
    <dbReference type="NCBI Taxonomy" id="946228"/>
    <lineage>
        <taxon>Bacteria</taxon>
        <taxon>Pseudomonadati</taxon>
        <taxon>Pseudomonadota</taxon>
        <taxon>Gammaproteobacteria</taxon>
        <taxon>Alteromonadales</taxon>
        <taxon>Idiomarinaceae</taxon>
        <taxon>Aliidiomarina</taxon>
    </lineage>
</organism>
<gene>
    <name evidence="8" type="ORF">CWE15_04545</name>
</gene>
<keyword evidence="3" id="KW-1003">Cell membrane</keyword>